<gene>
    <name evidence="2" type="ORF">K458DRAFT_241191</name>
</gene>
<dbReference type="AlphaFoldDB" id="A0A6G1ILV2"/>
<feature type="compositionally biased region" description="Polar residues" evidence="1">
    <location>
        <begin position="19"/>
        <end position="31"/>
    </location>
</feature>
<feature type="compositionally biased region" description="Pro residues" evidence="1">
    <location>
        <begin position="184"/>
        <end position="196"/>
    </location>
</feature>
<feature type="compositionally biased region" description="Polar residues" evidence="1">
    <location>
        <begin position="490"/>
        <end position="513"/>
    </location>
</feature>
<feature type="compositionally biased region" description="Polar residues" evidence="1">
    <location>
        <begin position="40"/>
        <end position="66"/>
    </location>
</feature>
<name>A0A6G1ILV2_9PLEO</name>
<dbReference type="OrthoDB" id="2142961at2759"/>
<feature type="compositionally biased region" description="Polar residues" evidence="1">
    <location>
        <begin position="390"/>
        <end position="411"/>
    </location>
</feature>
<proteinExistence type="predicted"/>
<feature type="non-terminal residue" evidence="2">
    <location>
        <position position="545"/>
    </location>
</feature>
<feature type="compositionally biased region" description="Low complexity" evidence="1">
    <location>
        <begin position="218"/>
        <end position="230"/>
    </location>
</feature>
<feature type="compositionally biased region" description="Polar residues" evidence="1">
    <location>
        <begin position="307"/>
        <end position="322"/>
    </location>
</feature>
<organism evidence="2 3">
    <name type="scientific">Lentithecium fluviatile CBS 122367</name>
    <dbReference type="NCBI Taxonomy" id="1168545"/>
    <lineage>
        <taxon>Eukaryota</taxon>
        <taxon>Fungi</taxon>
        <taxon>Dikarya</taxon>
        <taxon>Ascomycota</taxon>
        <taxon>Pezizomycotina</taxon>
        <taxon>Dothideomycetes</taxon>
        <taxon>Pleosporomycetidae</taxon>
        <taxon>Pleosporales</taxon>
        <taxon>Massarineae</taxon>
        <taxon>Lentitheciaceae</taxon>
        <taxon>Lentithecium</taxon>
    </lineage>
</organism>
<evidence type="ECO:0000256" key="1">
    <source>
        <dbReference type="SAM" id="MobiDB-lite"/>
    </source>
</evidence>
<keyword evidence="3" id="KW-1185">Reference proteome</keyword>
<evidence type="ECO:0000313" key="3">
    <source>
        <dbReference type="Proteomes" id="UP000799291"/>
    </source>
</evidence>
<feature type="region of interest" description="Disordered" evidence="1">
    <location>
        <begin position="1"/>
        <end position="533"/>
    </location>
</feature>
<dbReference type="Proteomes" id="UP000799291">
    <property type="component" value="Unassembled WGS sequence"/>
</dbReference>
<evidence type="ECO:0000313" key="2">
    <source>
        <dbReference type="EMBL" id="KAF2678973.1"/>
    </source>
</evidence>
<dbReference type="EMBL" id="MU005607">
    <property type="protein sequence ID" value="KAF2678973.1"/>
    <property type="molecule type" value="Genomic_DNA"/>
</dbReference>
<feature type="compositionally biased region" description="Polar residues" evidence="1">
    <location>
        <begin position="458"/>
        <end position="470"/>
    </location>
</feature>
<reference evidence="2" key="1">
    <citation type="journal article" date="2020" name="Stud. Mycol.">
        <title>101 Dothideomycetes genomes: a test case for predicting lifestyles and emergence of pathogens.</title>
        <authorList>
            <person name="Haridas S."/>
            <person name="Albert R."/>
            <person name="Binder M."/>
            <person name="Bloem J."/>
            <person name="Labutti K."/>
            <person name="Salamov A."/>
            <person name="Andreopoulos B."/>
            <person name="Baker S."/>
            <person name="Barry K."/>
            <person name="Bills G."/>
            <person name="Bluhm B."/>
            <person name="Cannon C."/>
            <person name="Castanera R."/>
            <person name="Culley D."/>
            <person name="Daum C."/>
            <person name="Ezra D."/>
            <person name="Gonzalez J."/>
            <person name="Henrissat B."/>
            <person name="Kuo A."/>
            <person name="Liang C."/>
            <person name="Lipzen A."/>
            <person name="Lutzoni F."/>
            <person name="Magnuson J."/>
            <person name="Mondo S."/>
            <person name="Nolan M."/>
            <person name="Ohm R."/>
            <person name="Pangilinan J."/>
            <person name="Park H.-J."/>
            <person name="Ramirez L."/>
            <person name="Alfaro M."/>
            <person name="Sun H."/>
            <person name="Tritt A."/>
            <person name="Yoshinaga Y."/>
            <person name="Zwiers L.-H."/>
            <person name="Turgeon B."/>
            <person name="Goodwin S."/>
            <person name="Spatafora J."/>
            <person name="Crous P."/>
            <person name="Grigoriev I."/>
        </authorList>
    </citation>
    <scope>NUCLEOTIDE SEQUENCE</scope>
    <source>
        <strain evidence="2">CBS 122367</strain>
    </source>
</reference>
<evidence type="ECO:0008006" key="4">
    <source>
        <dbReference type="Google" id="ProtNLM"/>
    </source>
</evidence>
<dbReference type="GO" id="GO:0016071">
    <property type="term" value="P:mRNA metabolic process"/>
    <property type="evidence" value="ECO:0007669"/>
    <property type="project" value="UniProtKB-ARBA"/>
</dbReference>
<sequence>MSSTQNTDSPRAPRAKQSKGANQVSPNNSGNKPPRRQKGNRAQNGNLANAQSNGTGARTPPVTNANALEPAFADSAVVSSEEMAIPTGPRNPKKHTLSQPSADRVFSPASVATSSLTDTELGPASVGTPAKIQGAYAGPTFHASPAPSALPVPKFLSKSVPAKTRAAPPTPPPEDESDSGSSPTPSPSRAPIPVPPRQQDSPLDMLFKAHRAEKARNGSGSPASVSFSSPNQPSTNGRHHVKQDSSSSLNTPFPFELDGDSRNAHTSPPPASPGYRSITAPGKIPQAGGPAKPNNDSGAINDLLNRLSMSQAQNKAASSTPPRTVEHMPSDPALRNHTPSPFHDGRSPFIRSSSGPATPNPAPHENPDFFYGNRNLSPMFNAVKSDNSKRSSGLRTEVTANSPLMPQSGFSQGPPGNVDTRELLGNLFNGPTSPRRGSAPQIQPAQQMMTAHPHWSLPNDSQQQTRSPQVRTPGRRQARPGSYHARPNLHLNQAASGTPSTSQKSSTPMSFVPSSVRAKPQAPTPKKAETDAATLEQNLKRMLNL</sequence>
<protein>
    <recommendedName>
        <fullName evidence="4">Proteophosphoglycan 5</fullName>
    </recommendedName>
</protein>
<dbReference type="InterPro" id="IPR028322">
    <property type="entry name" value="PNRC-like_rgn"/>
</dbReference>
<feature type="compositionally biased region" description="Polar residues" evidence="1">
    <location>
        <begin position="440"/>
        <end position="449"/>
    </location>
</feature>
<dbReference type="Pfam" id="PF15365">
    <property type="entry name" value="PNRC"/>
    <property type="match status" value="1"/>
</dbReference>
<accession>A0A6G1ILV2</accession>